<evidence type="ECO:0000259" key="5">
    <source>
        <dbReference type="Pfam" id="PF04542"/>
    </source>
</evidence>
<gene>
    <name evidence="7" type="ORF">J2T15_002857</name>
</gene>
<dbReference type="InterPro" id="IPR014284">
    <property type="entry name" value="RNA_pol_sigma-70_dom"/>
</dbReference>
<evidence type="ECO:0000256" key="3">
    <source>
        <dbReference type="ARBA" id="ARBA00023082"/>
    </source>
</evidence>
<accession>A0ABT9U191</accession>
<evidence type="ECO:0000256" key="2">
    <source>
        <dbReference type="ARBA" id="ARBA00023015"/>
    </source>
</evidence>
<keyword evidence="2" id="KW-0805">Transcription regulation</keyword>
<sequence>MNELIQLSRSGDPNAFKELLSIHKDKVYHFAYRILRNKQECEDVVQETFIRIFLNLHRFDEKKNFTTWMFEICKNVCYDILRREKVRKKLSLDAVNPELTDHNSFLDILPDRDKLPIDQVIEKELNTQVHTIINHLPDQYKELVYQRYILEMSLEEMSVQDSLPINTVKTRLFRARQFIKKRWGGVFLRANLLMLSMI</sequence>
<dbReference type="InterPro" id="IPR007627">
    <property type="entry name" value="RNA_pol_sigma70_r2"/>
</dbReference>
<reference evidence="7 8" key="1">
    <citation type="submission" date="2023-07" db="EMBL/GenBank/DDBJ databases">
        <title>Sorghum-associated microbial communities from plants grown in Nebraska, USA.</title>
        <authorList>
            <person name="Schachtman D."/>
        </authorList>
    </citation>
    <scope>NUCLEOTIDE SEQUENCE [LARGE SCALE GENOMIC DNA]</scope>
    <source>
        <strain evidence="7 8">CC482</strain>
    </source>
</reference>
<dbReference type="PANTHER" id="PTHR43133:SF60">
    <property type="entry name" value="RNA POLYMERASE SIGMA FACTOR SIGV"/>
    <property type="match status" value="1"/>
</dbReference>
<dbReference type="Gene3D" id="1.10.1740.10">
    <property type="match status" value="1"/>
</dbReference>
<comment type="caution">
    <text evidence="7">The sequence shown here is derived from an EMBL/GenBank/DDBJ whole genome shotgun (WGS) entry which is preliminary data.</text>
</comment>
<dbReference type="InterPro" id="IPR013249">
    <property type="entry name" value="RNA_pol_sigma70_r4_t2"/>
</dbReference>
<evidence type="ECO:0000313" key="7">
    <source>
        <dbReference type="EMBL" id="MDQ0113416.1"/>
    </source>
</evidence>
<dbReference type="InterPro" id="IPR039425">
    <property type="entry name" value="RNA_pol_sigma-70-like"/>
</dbReference>
<proteinExistence type="inferred from homology"/>
<dbReference type="EMBL" id="JAUSSU010000005">
    <property type="protein sequence ID" value="MDQ0113416.1"/>
    <property type="molecule type" value="Genomic_DNA"/>
</dbReference>
<feature type="domain" description="RNA polymerase sigma-70 region 2" evidence="5">
    <location>
        <begin position="22"/>
        <end position="85"/>
    </location>
</feature>
<dbReference type="Proteomes" id="UP001229346">
    <property type="component" value="Unassembled WGS sequence"/>
</dbReference>
<keyword evidence="8" id="KW-1185">Reference proteome</keyword>
<feature type="domain" description="RNA polymerase sigma factor 70 region 4 type 2" evidence="6">
    <location>
        <begin position="128"/>
        <end position="178"/>
    </location>
</feature>
<dbReference type="SUPFAM" id="SSF88659">
    <property type="entry name" value="Sigma3 and sigma4 domains of RNA polymerase sigma factors"/>
    <property type="match status" value="1"/>
</dbReference>
<dbReference type="PANTHER" id="PTHR43133">
    <property type="entry name" value="RNA POLYMERASE ECF-TYPE SIGMA FACTO"/>
    <property type="match status" value="1"/>
</dbReference>
<dbReference type="InterPro" id="IPR013324">
    <property type="entry name" value="RNA_pol_sigma_r3/r4-like"/>
</dbReference>
<evidence type="ECO:0000256" key="4">
    <source>
        <dbReference type="ARBA" id="ARBA00023163"/>
    </source>
</evidence>
<dbReference type="NCBIfam" id="TIGR02937">
    <property type="entry name" value="sigma70-ECF"/>
    <property type="match status" value="1"/>
</dbReference>
<dbReference type="Gene3D" id="1.10.10.10">
    <property type="entry name" value="Winged helix-like DNA-binding domain superfamily/Winged helix DNA-binding domain"/>
    <property type="match status" value="1"/>
</dbReference>
<dbReference type="Pfam" id="PF08281">
    <property type="entry name" value="Sigma70_r4_2"/>
    <property type="match status" value="1"/>
</dbReference>
<comment type="similarity">
    <text evidence="1">Belongs to the sigma-70 factor family. ECF subfamily.</text>
</comment>
<dbReference type="InterPro" id="IPR013325">
    <property type="entry name" value="RNA_pol_sigma_r2"/>
</dbReference>
<keyword evidence="4" id="KW-0804">Transcription</keyword>
<dbReference type="RefSeq" id="WP_307204615.1">
    <property type="nucleotide sequence ID" value="NZ_JAUSSU010000005.1"/>
</dbReference>
<protein>
    <submittedName>
        <fullName evidence="7">RNA polymerase sigma-70 factor (ECF subfamily)</fullName>
    </submittedName>
</protein>
<keyword evidence="3" id="KW-0731">Sigma factor</keyword>
<evidence type="ECO:0000313" key="8">
    <source>
        <dbReference type="Proteomes" id="UP001229346"/>
    </source>
</evidence>
<name>A0ABT9U191_PAEHA</name>
<dbReference type="InterPro" id="IPR036388">
    <property type="entry name" value="WH-like_DNA-bd_sf"/>
</dbReference>
<evidence type="ECO:0000256" key="1">
    <source>
        <dbReference type="ARBA" id="ARBA00010641"/>
    </source>
</evidence>
<organism evidence="7 8">
    <name type="scientific">Paenibacillus harenae</name>
    <dbReference type="NCBI Taxonomy" id="306543"/>
    <lineage>
        <taxon>Bacteria</taxon>
        <taxon>Bacillati</taxon>
        <taxon>Bacillota</taxon>
        <taxon>Bacilli</taxon>
        <taxon>Bacillales</taxon>
        <taxon>Paenibacillaceae</taxon>
        <taxon>Paenibacillus</taxon>
    </lineage>
</organism>
<dbReference type="Pfam" id="PF04542">
    <property type="entry name" value="Sigma70_r2"/>
    <property type="match status" value="1"/>
</dbReference>
<dbReference type="SUPFAM" id="SSF88946">
    <property type="entry name" value="Sigma2 domain of RNA polymerase sigma factors"/>
    <property type="match status" value="1"/>
</dbReference>
<evidence type="ECO:0000259" key="6">
    <source>
        <dbReference type="Pfam" id="PF08281"/>
    </source>
</evidence>